<proteinExistence type="predicted"/>
<dbReference type="Proteomes" id="UP000094828">
    <property type="component" value="Unassembled WGS sequence"/>
</dbReference>
<evidence type="ECO:0000313" key="2">
    <source>
        <dbReference type="Proteomes" id="UP000094828"/>
    </source>
</evidence>
<comment type="caution">
    <text evidence="1">The sequence shown here is derived from an EMBL/GenBank/DDBJ whole genome shotgun (WGS) entry which is preliminary data.</text>
</comment>
<name>A0A1C3E571_9PLAN</name>
<dbReference type="AlphaFoldDB" id="A0A1C3E571"/>
<gene>
    <name evidence="1" type="ORF">A6X21_11700</name>
</gene>
<evidence type="ECO:0000313" key="1">
    <source>
        <dbReference type="EMBL" id="ODA28396.1"/>
    </source>
</evidence>
<protein>
    <submittedName>
        <fullName evidence="1">Uncharacterized protein</fullName>
    </submittedName>
</protein>
<accession>A0A1C3E571</accession>
<dbReference type="EMBL" id="LYDR01000152">
    <property type="protein sequence ID" value="ODA28396.1"/>
    <property type="molecule type" value="Genomic_DNA"/>
</dbReference>
<organism evidence="1 2">
    <name type="scientific">Planctopirus hydrillae</name>
    <dbReference type="NCBI Taxonomy" id="1841610"/>
    <lineage>
        <taxon>Bacteria</taxon>
        <taxon>Pseudomonadati</taxon>
        <taxon>Planctomycetota</taxon>
        <taxon>Planctomycetia</taxon>
        <taxon>Planctomycetales</taxon>
        <taxon>Planctomycetaceae</taxon>
        <taxon>Planctopirus</taxon>
    </lineage>
</organism>
<reference evidence="1 2" key="1">
    <citation type="submission" date="2016-05" db="EMBL/GenBank/DDBJ databases">
        <title>Genomic and physiological characterization of Planctopirus sp. isolated from fresh water lake.</title>
        <authorList>
            <person name="Subhash Y."/>
            <person name="Ramana C."/>
        </authorList>
    </citation>
    <scope>NUCLEOTIDE SEQUENCE [LARGE SCALE GENOMIC DNA]</scope>
    <source>
        <strain evidence="1 2">JC280</strain>
    </source>
</reference>
<sequence>MRDLMAGPLEMFKKGEIDISAHAPGLWEDLLEPDIRRTSACSNWTVKQANLVRKCPIIGSSVTFFE</sequence>
<keyword evidence="2" id="KW-1185">Reference proteome</keyword>